<organism evidence="3 4">
    <name type="scientific">Tenacibaculum dicentrarchi</name>
    <dbReference type="NCBI Taxonomy" id="669041"/>
    <lineage>
        <taxon>Bacteria</taxon>
        <taxon>Pseudomonadati</taxon>
        <taxon>Bacteroidota</taxon>
        <taxon>Flavobacteriia</taxon>
        <taxon>Flavobacteriales</taxon>
        <taxon>Flavobacteriaceae</taxon>
        <taxon>Tenacibaculum</taxon>
    </lineage>
</organism>
<dbReference type="InterPro" id="IPR001173">
    <property type="entry name" value="Glyco_trans_2-like"/>
</dbReference>
<dbReference type="SUPFAM" id="SSF53448">
    <property type="entry name" value="Nucleotide-diphospho-sugar transferases"/>
    <property type="match status" value="1"/>
</dbReference>
<sequence length="268" mass="31262">MTVDILISTISSNVKNIPMILLNQRADVFYIVSIQKLNDTSYDIPSILKEREDVKLVFCEKGGLSLNRNNCLKNAKSDICVIADDDVRYKDSYIDELKDKFIKDTTLDILSGKIKTNPGEQEYKEYKKESKKITFFNFKNISSVEIAFRRKSIIDNNLTFDQNFGLGSPKYSTGGEESIFIRDAIFKKLKIVYFPFYLVNHPYESSGKINKFDQKLMTFLGGYSRRLFGLVGFIFFFYFLIRHRSKIKSVKHSIYFFVCFFKGFFDIK</sequence>
<evidence type="ECO:0000313" key="3">
    <source>
        <dbReference type="EMBL" id="CAL2077265.1"/>
    </source>
</evidence>
<protein>
    <submittedName>
        <fullName evidence="3">Glycosyl transferase 2 family protein</fullName>
    </submittedName>
</protein>
<keyword evidence="1" id="KW-1133">Transmembrane helix</keyword>
<dbReference type="EMBL" id="OZ038524">
    <property type="protein sequence ID" value="CAL2077265.1"/>
    <property type="molecule type" value="Genomic_DNA"/>
</dbReference>
<dbReference type="GO" id="GO:0016740">
    <property type="term" value="F:transferase activity"/>
    <property type="evidence" value="ECO:0007669"/>
    <property type="project" value="UniProtKB-KW"/>
</dbReference>
<dbReference type="Proteomes" id="UP001497514">
    <property type="component" value="Chromosome"/>
</dbReference>
<keyword evidence="1" id="KW-0812">Transmembrane</keyword>
<keyword evidence="3" id="KW-0808">Transferase</keyword>
<accession>A0ABP1EEP8</accession>
<dbReference type="InterPro" id="IPR029044">
    <property type="entry name" value="Nucleotide-diphossugar_trans"/>
</dbReference>
<proteinExistence type="predicted"/>
<keyword evidence="1" id="KW-0472">Membrane</keyword>
<dbReference type="CDD" id="cd00761">
    <property type="entry name" value="Glyco_tranf_GTA_type"/>
    <property type="match status" value="1"/>
</dbReference>
<dbReference type="Gene3D" id="3.90.550.10">
    <property type="entry name" value="Spore Coat Polysaccharide Biosynthesis Protein SpsA, Chain A"/>
    <property type="match status" value="1"/>
</dbReference>
<dbReference type="RefSeq" id="WP_101902701.1">
    <property type="nucleotide sequence ID" value="NZ_JBFKZT010000008.1"/>
</dbReference>
<reference evidence="3 4" key="1">
    <citation type="submission" date="2024-05" db="EMBL/GenBank/DDBJ databases">
        <authorList>
            <person name="Duchaud E."/>
        </authorList>
    </citation>
    <scope>NUCLEOTIDE SEQUENCE [LARGE SCALE GENOMIC DNA]</scope>
    <source>
        <strain evidence="3">Ena-SAMPLE-TAB-13-05-2024-13:56:06:370-140309</strain>
    </source>
</reference>
<evidence type="ECO:0000259" key="2">
    <source>
        <dbReference type="Pfam" id="PF00535"/>
    </source>
</evidence>
<gene>
    <name evidence="3" type="ORF">TD3509T_0453</name>
</gene>
<feature type="domain" description="Glycosyltransferase 2-like" evidence="2">
    <location>
        <begin position="40"/>
        <end position="135"/>
    </location>
</feature>
<name>A0ABP1EEP8_9FLAO</name>
<keyword evidence="4" id="KW-1185">Reference proteome</keyword>
<evidence type="ECO:0000256" key="1">
    <source>
        <dbReference type="SAM" id="Phobius"/>
    </source>
</evidence>
<dbReference type="Pfam" id="PF00535">
    <property type="entry name" value="Glycos_transf_2"/>
    <property type="match status" value="1"/>
</dbReference>
<feature type="transmembrane region" description="Helical" evidence="1">
    <location>
        <begin position="223"/>
        <end position="241"/>
    </location>
</feature>
<evidence type="ECO:0000313" key="4">
    <source>
        <dbReference type="Proteomes" id="UP001497514"/>
    </source>
</evidence>